<name>E0NUM6_9BACT</name>
<evidence type="ECO:0000313" key="3">
    <source>
        <dbReference type="Proteomes" id="UP000004394"/>
    </source>
</evidence>
<gene>
    <name evidence="2" type="ORF">HMPREF0658_1881</name>
</gene>
<feature type="transmembrane region" description="Helical" evidence="1">
    <location>
        <begin position="29"/>
        <end position="48"/>
    </location>
</feature>
<dbReference type="AlphaFoldDB" id="E0NUM6"/>
<comment type="caution">
    <text evidence="2">The sequence shown here is derived from an EMBL/GenBank/DDBJ whole genome shotgun (WGS) entry which is preliminary data.</text>
</comment>
<protein>
    <submittedName>
        <fullName evidence="2">Uncharacterized protein</fullName>
    </submittedName>
</protein>
<keyword evidence="1" id="KW-1133">Transmembrane helix</keyword>
<proteinExistence type="predicted"/>
<dbReference type="BioCyc" id="PMAR862515-HMP:GMOO-1907-MONOMER"/>
<dbReference type="EMBL" id="AEEI01000053">
    <property type="protein sequence ID" value="EFM01133.1"/>
    <property type="molecule type" value="Genomic_DNA"/>
</dbReference>
<evidence type="ECO:0000313" key="2">
    <source>
        <dbReference type="EMBL" id="EFM01133.1"/>
    </source>
</evidence>
<keyword evidence="3" id="KW-1185">Reference proteome</keyword>
<organism evidence="2 3">
    <name type="scientific">Hoylesella marshii DSM 16973 = JCM 13450</name>
    <dbReference type="NCBI Taxonomy" id="862515"/>
    <lineage>
        <taxon>Bacteria</taxon>
        <taxon>Pseudomonadati</taxon>
        <taxon>Bacteroidota</taxon>
        <taxon>Bacteroidia</taxon>
        <taxon>Bacteroidales</taxon>
        <taxon>Prevotellaceae</taxon>
        <taxon>Hoylesella</taxon>
    </lineage>
</organism>
<evidence type="ECO:0000256" key="1">
    <source>
        <dbReference type="SAM" id="Phobius"/>
    </source>
</evidence>
<dbReference type="STRING" id="862515.HMPREF0658_1881"/>
<dbReference type="Proteomes" id="UP000004394">
    <property type="component" value="Unassembled WGS sequence"/>
</dbReference>
<accession>E0NUM6</accession>
<dbReference type="HOGENOM" id="CLU_2846155_0_0_10"/>
<reference evidence="2" key="1">
    <citation type="submission" date="2010-07" db="EMBL/GenBank/DDBJ databases">
        <authorList>
            <person name="Muzny D."/>
            <person name="Qin X."/>
            <person name="Deng J."/>
            <person name="Jiang H."/>
            <person name="Liu Y."/>
            <person name="Qu J."/>
            <person name="Song X.-Z."/>
            <person name="Zhang L."/>
            <person name="Thornton R."/>
            <person name="Coyle M."/>
            <person name="Francisco L."/>
            <person name="Jackson L."/>
            <person name="Javaid M."/>
            <person name="Korchina V."/>
            <person name="Kovar C."/>
            <person name="Mata R."/>
            <person name="Mathew T."/>
            <person name="Ngo R."/>
            <person name="Nguyen L."/>
            <person name="Nguyen N."/>
            <person name="Okwuonu G."/>
            <person name="Ongeri F."/>
            <person name="Pham C."/>
            <person name="Simmons D."/>
            <person name="Wilczek-Boney K."/>
            <person name="Hale W."/>
            <person name="Jakkamsetti A."/>
            <person name="Pham P."/>
            <person name="Ruth R."/>
            <person name="San Lucas F."/>
            <person name="Warren J."/>
            <person name="Zhang J."/>
            <person name="Zhao Z."/>
            <person name="Zhou C."/>
            <person name="Zhu D."/>
            <person name="Lee S."/>
            <person name="Bess C."/>
            <person name="Blankenburg K."/>
            <person name="Forbes L."/>
            <person name="Fu Q."/>
            <person name="Gubbala S."/>
            <person name="Hirani K."/>
            <person name="Jayaseelan J.C."/>
            <person name="Lara F."/>
            <person name="Munidasa M."/>
            <person name="Palculict T."/>
            <person name="Patil S."/>
            <person name="Pu L.-L."/>
            <person name="Saada N."/>
            <person name="Tang L."/>
            <person name="Weissenberger G."/>
            <person name="Zhu Y."/>
            <person name="Hemphill L."/>
            <person name="Shang Y."/>
            <person name="Youmans B."/>
            <person name="Ayvaz T."/>
            <person name="Ross M."/>
            <person name="Santibanez J."/>
            <person name="Aqrawi P."/>
            <person name="Gross S."/>
            <person name="Joshi V."/>
            <person name="Fowler G."/>
            <person name="Nazareth L."/>
            <person name="Reid J."/>
            <person name="Worley K."/>
            <person name="Petrosino J."/>
            <person name="Highlander S."/>
            <person name="Gibbs R."/>
        </authorList>
    </citation>
    <scope>NUCLEOTIDE SEQUENCE [LARGE SCALE GENOMIC DNA]</scope>
    <source>
        <strain evidence="2">DSM 16973</strain>
    </source>
</reference>
<keyword evidence="1" id="KW-0812">Transmembrane</keyword>
<sequence>MINKFGIFHILMFAVITGGLIYITESWMMSLGILLLLLIGDYIIGYYAGERRRGKNQDDENKSIN</sequence>
<feature type="transmembrane region" description="Helical" evidence="1">
    <location>
        <begin position="7"/>
        <end position="23"/>
    </location>
</feature>
<dbReference type="RefSeq" id="WP_006950210.1">
    <property type="nucleotide sequence ID" value="NZ_BAJI01000012.1"/>
</dbReference>
<keyword evidence="1" id="KW-0472">Membrane</keyword>